<evidence type="ECO:0008006" key="3">
    <source>
        <dbReference type="Google" id="ProtNLM"/>
    </source>
</evidence>
<evidence type="ECO:0000313" key="1">
    <source>
        <dbReference type="EMBL" id="KAF5317188.1"/>
    </source>
</evidence>
<name>A0A8H5EYY0_9AGAR</name>
<dbReference type="EMBL" id="JAACJK010000219">
    <property type="protein sequence ID" value="KAF5317188.1"/>
    <property type="molecule type" value="Genomic_DNA"/>
</dbReference>
<dbReference type="AlphaFoldDB" id="A0A8H5EYY0"/>
<evidence type="ECO:0000313" key="2">
    <source>
        <dbReference type="Proteomes" id="UP000541558"/>
    </source>
</evidence>
<dbReference type="InterPro" id="IPR032675">
    <property type="entry name" value="LRR_dom_sf"/>
</dbReference>
<proteinExistence type="predicted"/>
<dbReference type="Proteomes" id="UP000541558">
    <property type="component" value="Unassembled WGS sequence"/>
</dbReference>
<accession>A0A8H5EYY0</accession>
<comment type="caution">
    <text evidence="1">The sequence shown here is derived from an EMBL/GenBank/DDBJ whole genome shotgun (WGS) entry which is preliminary data.</text>
</comment>
<organism evidence="1 2">
    <name type="scientific">Ephemerocybe angulata</name>
    <dbReference type="NCBI Taxonomy" id="980116"/>
    <lineage>
        <taxon>Eukaryota</taxon>
        <taxon>Fungi</taxon>
        <taxon>Dikarya</taxon>
        <taxon>Basidiomycota</taxon>
        <taxon>Agaricomycotina</taxon>
        <taxon>Agaricomycetes</taxon>
        <taxon>Agaricomycetidae</taxon>
        <taxon>Agaricales</taxon>
        <taxon>Agaricineae</taxon>
        <taxon>Psathyrellaceae</taxon>
        <taxon>Ephemerocybe</taxon>
    </lineage>
</organism>
<protein>
    <recommendedName>
        <fullName evidence="3">F-box domain-containing protein</fullName>
    </recommendedName>
</protein>
<dbReference type="Gene3D" id="3.80.10.10">
    <property type="entry name" value="Ribonuclease Inhibitor"/>
    <property type="match status" value="1"/>
</dbReference>
<reference evidence="1 2" key="1">
    <citation type="journal article" date="2020" name="ISME J.">
        <title>Uncovering the hidden diversity of litter-decomposition mechanisms in mushroom-forming fungi.</title>
        <authorList>
            <person name="Floudas D."/>
            <person name="Bentzer J."/>
            <person name="Ahren D."/>
            <person name="Johansson T."/>
            <person name="Persson P."/>
            <person name="Tunlid A."/>
        </authorList>
    </citation>
    <scope>NUCLEOTIDE SEQUENCE [LARGE SCALE GENOMIC DNA]</scope>
    <source>
        <strain evidence="1 2">CBS 175.51</strain>
    </source>
</reference>
<gene>
    <name evidence="1" type="ORF">D9611_003762</name>
</gene>
<sequence length="549" mass="61970">MEKCLPELLSLICESLGRKDLLSMVLTGYRGFLDPALDALWHDIPSLDPLIACLPEDLWRIERKPHPKNPNADYRTYHLRRPLRAADLQRYLDRYARRIRKLESGIPLVWEEKSTILSRDTLRAIQIITNFNPGVLSPLLQSFYWAPYPPDLQLHLGTGPSSTISEYIFLFLGDHVRNFAFPRLDNSDDQTYATILMNIADRFKDLEAISLQSPYDTPPTLDISPSDTFLSSSPWRCLQSLAVDSITLPTLLHIATMPLLMSLILHFQNHDTLRYVPGSTPSFAQPGYFRSVQDLSISCPELGTATRILQQFPSFNVVSTLHCVIREAASLDDIQTALDAIAAHCDPSSLKNFSLTIGTEKGYGSPVSSSLDIDISPLFSFKNLRTLELQVLLTPNIGYKESFSITSEAVSRMAISWPGMKYLDISSTRPNTSPNTPPIDHRDILRLLEGMRSLTHLGLQFNATEIEGHELSSSGPFGLRRLHVHDSPVLSTSNAVSFLKSNTPNLKTFGYLSTRQYSGWFQEGWERVRQEAGYNSIDHRLFYESTDEY</sequence>
<dbReference type="OrthoDB" id="2989550at2759"/>
<keyword evidence="2" id="KW-1185">Reference proteome</keyword>